<dbReference type="InterPro" id="IPR050515">
    <property type="entry name" value="Beta-lactam/transpept"/>
</dbReference>
<evidence type="ECO:0000313" key="7">
    <source>
        <dbReference type="EMBL" id="ROR81993.1"/>
    </source>
</evidence>
<gene>
    <name evidence="7" type="ORF">EDD42_2075</name>
</gene>
<organism evidence="7 8">
    <name type="scientific">Plantibacter flavus</name>
    <dbReference type="NCBI Taxonomy" id="150123"/>
    <lineage>
        <taxon>Bacteria</taxon>
        <taxon>Bacillati</taxon>
        <taxon>Actinomycetota</taxon>
        <taxon>Actinomycetes</taxon>
        <taxon>Micrococcales</taxon>
        <taxon>Microbacteriaceae</taxon>
        <taxon>Plantibacter</taxon>
    </lineage>
</organism>
<dbReference type="InterPro" id="IPR005311">
    <property type="entry name" value="PBP_dimer"/>
</dbReference>
<keyword evidence="3 4" id="KW-0472">Membrane</keyword>
<evidence type="ECO:0000256" key="1">
    <source>
        <dbReference type="ARBA" id="ARBA00004370"/>
    </source>
</evidence>
<evidence type="ECO:0000313" key="8">
    <source>
        <dbReference type="Proteomes" id="UP000266915"/>
    </source>
</evidence>
<dbReference type="SUPFAM" id="SSF56601">
    <property type="entry name" value="beta-lactamase/transpeptidase-like"/>
    <property type="match status" value="1"/>
</dbReference>
<dbReference type="Proteomes" id="UP000266915">
    <property type="component" value="Unassembled WGS sequence"/>
</dbReference>
<comment type="subcellular location">
    <subcellularLocation>
        <location evidence="1">Membrane</location>
    </subcellularLocation>
</comment>
<dbReference type="PANTHER" id="PTHR30627">
    <property type="entry name" value="PEPTIDOGLYCAN D,D-TRANSPEPTIDASE"/>
    <property type="match status" value="1"/>
</dbReference>
<dbReference type="PANTHER" id="PTHR30627:SF1">
    <property type="entry name" value="PEPTIDOGLYCAN D,D-TRANSPEPTIDASE FTSI"/>
    <property type="match status" value="1"/>
</dbReference>
<evidence type="ECO:0000256" key="4">
    <source>
        <dbReference type="SAM" id="Phobius"/>
    </source>
</evidence>
<dbReference type="Gene3D" id="3.90.1310.10">
    <property type="entry name" value="Penicillin-binding protein 2a (Domain 2)"/>
    <property type="match status" value="1"/>
</dbReference>
<dbReference type="InterPro" id="IPR012338">
    <property type="entry name" value="Beta-lactam/transpept-like"/>
</dbReference>
<comment type="similarity">
    <text evidence="2">Belongs to the transpeptidase family.</text>
</comment>
<feature type="domain" description="Penicillin-binding protein transpeptidase" evidence="5">
    <location>
        <begin position="261"/>
        <end position="566"/>
    </location>
</feature>
<keyword evidence="7" id="KW-0132">Cell division</keyword>
<dbReference type="RefSeq" id="WP_085510966.1">
    <property type="nucleotide sequence ID" value="NZ_FXAP01000001.1"/>
</dbReference>
<dbReference type="SUPFAM" id="SSF56519">
    <property type="entry name" value="Penicillin binding protein dimerisation domain"/>
    <property type="match status" value="1"/>
</dbReference>
<dbReference type="EMBL" id="RKHL01000001">
    <property type="protein sequence ID" value="ROR81993.1"/>
    <property type="molecule type" value="Genomic_DNA"/>
</dbReference>
<dbReference type="Gene3D" id="3.30.450.330">
    <property type="match status" value="1"/>
</dbReference>
<dbReference type="InterPro" id="IPR001460">
    <property type="entry name" value="PCN-bd_Tpept"/>
</dbReference>
<dbReference type="AlphaFoldDB" id="A0A3N2C3B2"/>
<name>A0A3N2C3B2_9MICO</name>
<reference evidence="7 8" key="1">
    <citation type="submission" date="2018-11" db="EMBL/GenBank/DDBJ databases">
        <title>Sequencing the genomes of 1000 actinobacteria strains.</title>
        <authorList>
            <person name="Klenk H.-P."/>
        </authorList>
    </citation>
    <scope>NUCLEOTIDE SEQUENCE [LARGE SCALE GENOMIC DNA]</scope>
    <source>
        <strain evidence="7 8">DSM 14012</strain>
    </source>
</reference>
<dbReference type="GO" id="GO:0008658">
    <property type="term" value="F:penicillin binding"/>
    <property type="evidence" value="ECO:0007669"/>
    <property type="project" value="InterPro"/>
</dbReference>
<dbReference type="GO" id="GO:0071555">
    <property type="term" value="P:cell wall organization"/>
    <property type="evidence" value="ECO:0007669"/>
    <property type="project" value="TreeGrafter"/>
</dbReference>
<evidence type="ECO:0000259" key="5">
    <source>
        <dbReference type="Pfam" id="PF00905"/>
    </source>
</evidence>
<dbReference type="Pfam" id="PF00905">
    <property type="entry name" value="Transpeptidase"/>
    <property type="match status" value="1"/>
</dbReference>
<keyword evidence="8" id="KW-1185">Reference proteome</keyword>
<keyword evidence="7" id="KW-0131">Cell cycle</keyword>
<keyword evidence="4" id="KW-0812">Transmembrane</keyword>
<feature type="domain" description="Penicillin-binding protein dimerisation" evidence="6">
    <location>
        <begin position="55"/>
        <end position="215"/>
    </location>
</feature>
<dbReference type="InterPro" id="IPR036138">
    <property type="entry name" value="PBP_dimer_sf"/>
</dbReference>
<evidence type="ECO:0000256" key="2">
    <source>
        <dbReference type="ARBA" id="ARBA00007171"/>
    </source>
</evidence>
<evidence type="ECO:0000256" key="3">
    <source>
        <dbReference type="ARBA" id="ARBA00023136"/>
    </source>
</evidence>
<dbReference type="Pfam" id="PF03717">
    <property type="entry name" value="PBP_dimer"/>
    <property type="match status" value="1"/>
</dbReference>
<keyword evidence="4" id="KW-1133">Transmembrane helix</keyword>
<evidence type="ECO:0000259" key="6">
    <source>
        <dbReference type="Pfam" id="PF03717"/>
    </source>
</evidence>
<feature type="transmembrane region" description="Helical" evidence="4">
    <location>
        <begin position="12"/>
        <end position="31"/>
    </location>
</feature>
<dbReference type="GO" id="GO:0051301">
    <property type="term" value="P:cell division"/>
    <property type="evidence" value="ECO:0007669"/>
    <property type="project" value="UniProtKB-KW"/>
</dbReference>
<sequence length="590" mass="62234">MVRHTKTTRRRLAFTIVAVSIVMTLFVLRLVDIQVVRASALSAESLEKTETGDTILATRGNILASDGSVLAEAVMRYSMAASPKDAGPFERDVDGAEQTITLEQATNEIGAIIGKPGPEVLALITDALAADKDSLYALIAKKLTLDQLRALKALEIPWTTFKEEPYRVYPNGAVAGNIVGFVGEEGEAQAGVELMEDSCLAGKDGRTTYEKGSGGLPLPGTTVTKPAKDGGDVVLTLDKDIQWFSQQSLAAQAEAVGASWGVVTVMEVKTGKLLAVAEYPAVDPGNVSATPSEDRGSRAFAAPFEPGSTYKSLTAAALIDQGVANPNSQVVAPFRYKPSNGADINDSEFHADLNLTLSGVMVESSNTGISQFGEKMSADTRYAYFQKFGQLQKTEVGFPSESGGLMADPADWDNQTDYATMFGQGFSTTAIQGASLYQTIANGGVRMPVQLVEGCRNADGTMTDVPDATGTQVVSADAAKQVSAMLEMVDQESWVAKNVDVPGYRVAMKTGTAQQPDGDGGYSSSYLVSMAGFAPAEAPQFVVSVNLADPVKMNSSAAVAPIFRDVTTQVLKSRGVQPSTEPAPNLPLSF</sequence>
<comment type="caution">
    <text evidence="7">The sequence shown here is derived from an EMBL/GenBank/DDBJ whole genome shotgun (WGS) entry which is preliminary data.</text>
</comment>
<proteinExistence type="inferred from homology"/>
<protein>
    <submittedName>
        <fullName evidence="7">Cell division protein FtsI (Penicillin-binding protein 3)</fullName>
    </submittedName>
</protein>
<accession>A0A3N2C3B2</accession>
<dbReference type="Gene3D" id="3.40.710.10">
    <property type="entry name" value="DD-peptidase/beta-lactamase superfamily"/>
    <property type="match status" value="1"/>
</dbReference>
<dbReference type="GO" id="GO:0005886">
    <property type="term" value="C:plasma membrane"/>
    <property type="evidence" value="ECO:0007669"/>
    <property type="project" value="TreeGrafter"/>
</dbReference>